<dbReference type="InterPro" id="IPR029063">
    <property type="entry name" value="SAM-dependent_MTases_sf"/>
</dbReference>
<evidence type="ECO:0000256" key="1">
    <source>
        <dbReference type="ARBA" id="ARBA00022603"/>
    </source>
</evidence>
<keyword evidence="1 5" id="KW-0489">Methyltransferase</keyword>
<dbReference type="Proteomes" id="UP001259803">
    <property type="component" value="Unassembled WGS sequence"/>
</dbReference>
<keyword evidence="2 5" id="KW-0808">Transferase</keyword>
<dbReference type="PROSITE" id="PS51686">
    <property type="entry name" value="SAM_MT_RSMB_NOP"/>
    <property type="match status" value="1"/>
</dbReference>
<feature type="binding site" evidence="5">
    <location>
        <position position="316"/>
    </location>
    <ligand>
        <name>S-adenosyl-L-methionine</name>
        <dbReference type="ChEBI" id="CHEBI:59789"/>
    </ligand>
</feature>
<comment type="caution">
    <text evidence="5">Lacks conserved residue(s) required for the propagation of feature annotation.</text>
</comment>
<dbReference type="InterPro" id="IPR023267">
    <property type="entry name" value="RCMT"/>
</dbReference>
<gene>
    <name evidence="7" type="ORF">RM533_01635</name>
</gene>
<evidence type="ECO:0000256" key="3">
    <source>
        <dbReference type="ARBA" id="ARBA00022691"/>
    </source>
</evidence>
<dbReference type="EMBL" id="JAVRHS010000001">
    <property type="protein sequence ID" value="MDT0574881.1"/>
    <property type="molecule type" value="Genomic_DNA"/>
</dbReference>
<protein>
    <submittedName>
        <fullName evidence="7">RsmB/NOP family class I SAM-dependent RNA methyltransferase</fullName>
        <ecNumber evidence="7">2.1.1.-</ecNumber>
    </submittedName>
</protein>
<dbReference type="RefSeq" id="WP_311339439.1">
    <property type="nucleotide sequence ID" value="NZ_JAVRHS010000001.1"/>
</dbReference>
<evidence type="ECO:0000313" key="7">
    <source>
        <dbReference type="EMBL" id="MDT0574881.1"/>
    </source>
</evidence>
<evidence type="ECO:0000259" key="6">
    <source>
        <dbReference type="PROSITE" id="PS51686"/>
    </source>
</evidence>
<dbReference type="PRINTS" id="PR02008">
    <property type="entry name" value="RCMTFAMILY"/>
</dbReference>
<name>A0ABU2ZF90_9SPHN</name>
<dbReference type="PANTHER" id="PTHR22807">
    <property type="entry name" value="NOP2 YEAST -RELATED NOL1/NOP2/FMU SUN DOMAIN-CONTAINING"/>
    <property type="match status" value="1"/>
</dbReference>
<evidence type="ECO:0000256" key="2">
    <source>
        <dbReference type="ARBA" id="ARBA00022679"/>
    </source>
</evidence>
<dbReference type="InterPro" id="IPR001678">
    <property type="entry name" value="MeTrfase_RsmB-F_NOP2_dom"/>
</dbReference>
<dbReference type="EC" id="2.1.1.-" evidence="7"/>
<keyword evidence="4 5" id="KW-0694">RNA-binding</keyword>
<proteinExistence type="inferred from homology"/>
<accession>A0ABU2ZF90</accession>
<dbReference type="SUPFAM" id="SSF53335">
    <property type="entry name" value="S-adenosyl-L-methionine-dependent methyltransferases"/>
    <property type="match status" value="1"/>
</dbReference>
<dbReference type="GO" id="GO:0008168">
    <property type="term" value="F:methyltransferase activity"/>
    <property type="evidence" value="ECO:0007669"/>
    <property type="project" value="UniProtKB-KW"/>
</dbReference>
<feature type="domain" description="SAM-dependent MTase RsmB/NOP-type" evidence="6">
    <location>
        <begin position="104"/>
        <end position="427"/>
    </location>
</feature>
<dbReference type="GO" id="GO:0032259">
    <property type="term" value="P:methylation"/>
    <property type="evidence" value="ECO:0007669"/>
    <property type="project" value="UniProtKB-KW"/>
</dbReference>
<dbReference type="Pfam" id="PF01189">
    <property type="entry name" value="Methyltr_RsmB-F"/>
    <property type="match status" value="2"/>
</dbReference>
<dbReference type="Gene3D" id="3.40.50.150">
    <property type="entry name" value="Vaccinia Virus protein VP39"/>
    <property type="match status" value="1"/>
</dbReference>
<evidence type="ECO:0000256" key="4">
    <source>
        <dbReference type="ARBA" id="ARBA00022884"/>
    </source>
</evidence>
<sequence>MTPPARVQAAIGILDSIIAAARGNGAPADRILAEWARANRYAGSGDRRAIRDLVYDGIRCCGEVPVSGRAAMLALAKARPELRDLFDGSRHAPAPIESGEPVANIDTAPRWLREELQASGLDREEQDALTGRAPLDLRVNVLKASRDTLVLPVPAEPTAAPDGLRLSGGQRVEEWPQWQAGEIEVQDTGSQLACVAARAEPGMMVVDLCAGAGGKTLALGAAMANEGRIIACDTSRMRLGRLPSRADRAGVTIAESRLLNPLQERDHFHDILGGNPAEADSADPPVAAGDGAVAGRPVSDGALMGRLGTADLVLVDAPCSGTGTWRRNPEARWRVTPAILKEHAALQARLLDLAAELVRPGGQVSYVVCSLLDIEGADQAAAFLERHPQFASAVPQLPLGRARGTGIRLTPAHDQTDGFFIANFRRT</sequence>
<feature type="binding site" evidence="5">
    <location>
        <position position="266"/>
    </location>
    <ligand>
        <name>S-adenosyl-L-methionine</name>
        <dbReference type="ChEBI" id="CHEBI:59789"/>
    </ligand>
</feature>
<comment type="caution">
    <text evidence="7">The sequence shown here is derived from an EMBL/GenBank/DDBJ whole genome shotgun (WGS) entry which is preliminary data.</text>
</comment>
<feature type="active site" description="Nucleophile" evidence="5">
    <location>
        <position position="369"/>
    </location>
</feature>
<keyword evidence="8" id="KW-1185">Reference proteome</keyword>
<evidence type="ECO:0000256" key="5">
    <source>
        <dbReference type="PROSITE-ProRule" id="PRU01023"/>
    </source>
</evidence>
<evidence type="ECO:0000313" key="8">
    <source>
        <dbReference type="Proteomes" id="UP001259803"/>
    </source>
</evidence>
<organism evidence="7 8">
    <name type="scientific">Croceicoccus esteveae</name>
    <dbReference type="NCBI Taxonomy" id="3075597"/>
    <lineage>
        <taxon>Bacteria</taxon>
        <taxon>Pseudomonadati</taxon>
        <taxon>Pseudomonadota</taxon>
        <taxon>Alphaproteobacteria</taxon>
        <taxon>Sphingomonadales</taxon>
        <taxon>Erythrobacteraceae</taxon>
        <taxon>Croceicoccus</taxon>
    </lineage>
</organism>
<feature type="binding site" evidence="5">
    <location>
        <position position="233"/>
    </location>
    <ligand>
        <name>S-adenosyl-L-methionine</name>
        <dbReference type="ChEBI" id="CHEBI:59789"/>
    </ligand>
</feature>
<keyword evidence="3 5" id="KW-0949">S-adenosyl-L-methionine</keyword>
<dbReference type="PANTHER" id="PTHR22807:SF53">
    <property type="entry name" value="RIBOSOMAL RNA SMALL SUBUNIT METHYLTRANSFERASE B-RELATED"/>
    <property type="match status" value="1"/>
</dbReference>
<comment type="similarity">
    <text evidence="5">Belongs to the class I-like SAM-binding methyltransferase superfamily. RsmB/NOP family.</text>
</comment>
<dbReference type="InterPro" id="IPR049560">
    <property type="entry name" value="MeTrfase_RsmB-F_NOP2_cat"/>
</dbReference>
<reference evidence="7 8" key="1">
    <citation type="submission" date="2023-09" db="EMBL/GenBank/DDBJ databases">
        <authorList>
            <person name="Rey-Velasco X."/>
        </authorList>
    </citation>
    <scope>NUCLEOTIDE SEQUENCE [LARGE SCALE GENOMIC DNA]</scope>
    <source>
        <strain evidence="7 8">F390</strain>
    </source>
</reference>